<name>A0A3D9FIX7_9SPHN</name>
<evidence type="ECO:0000256" key="8">
    <source>
        <dbReference type="ARBA" id="ARBA00023136"/>
    </source>
</evidence>
<evidence type="ECO:0000256" key="2">
    <source>
        <dbReference type="ARBA" id="ARBA00022448"/>
    </source>
</evidence>
<evidence type="ECO:0000256" key="4">
    <source>
        <dbReference type="ARBA" id="ARBA00022519"/>
    </source>
</evidence>
<evidence type="ECO:0000256" key="5">
    <source>
        <dbReference type="ARBA" id="ARBA00022692"/>
    </source>
</evidence>
<gene>
    <name evidence="12" type="ORF">DFR46_2808</name>
</gene>
<feature type="region of interest" description="Disordered" evidence="9">
    <location>
        <begin position="139"/>
        <end position="170"/>
    </location>
</feature>
<evidence type="ECO:0000256" key="1">
    <source>
        <dbReference type="ARBA" id="ARBA00004533"/>
    </source>
</evidence>
<evidence type="ECO:0000256" key="7">
    <source>
        <dbReference type="ARBA" id="ARBA00022989"/>
    </source>
</evidence>
<feature type="transmembrane region" description="Helical" evidence="10">
    <location>
        <begin position="21"/>
        <end position="40"/>
    </location>
</feature>
<proteinExistence type="predicted"/>
<protein>
    <submittedName>
        <fullName evidence="12">Type II secretion system protein C</fullName>
    </submittedName>
</protein>
<comment type="caution">
    <text evidence="12">The sequence shown here is derived from an EMBL/GenBank/DDBJ whole genome shotgun (WGS) entry which is preliminary data.</text>
</comment>
<sequence length="258" mass="26906">MADGRPGLFQLDRDAETSPRRLAMIVAAGLAALLLLLWLFSGGDSSPHDTAQPAPVPAPSSVSSAPSSPAPVPPTGSVAELRLHGVMGTGEDGAAIVSTGAGAQRLVRVGRDLVPGVPLLAVAADHILVRERGREVRLSFAEDGQGGTASAASPGGGSRSGQRGDEASRRESLEYQAALAPVRVDGRHAGYQFRSGSMPEMFRDAGLQDGDVVLRVGGLGLEDADDVAGIPRRIRQRGQVEIEILRDGERRTIIMDAR</sequence>
<evidence type="ECO:0000313" key="13">
    <source>
        <dbReference type="Proteomes" id="UP000256310"/>
    </source>
</evidence>
<evidence type="ECO:0000256" key="9">
    <source>
        <dbReference type="SAM" id="MobiDB-lite"/>
    </source>
</evidence>
<dbReference type="GO" id="GO:0005886">
    <property type="term" value="C:plasma membrane"/>
    <property type="evidence" value="ECO:0007669"/>
    <property type="project" value="UniProtKB-SubCell"/>
</dbReference>
<dbReference type="InterPro" id="IPR036034">
    <property type="entry name" value="PDZ_sf"/>
</dbReference>
<keyword evidence="6" id="KW-0653">Protein transport</keyword>
<keyword evidence="4" id="KW-0997">Cell inner membrane</keyword>
<dbReference type="RefSeq" id="WP_162843482.1">
    <property type="nucleotide sequence ID" value="NZ_QRDP01000004.1"/>
</dbReference>
<organism evidence="12 13">
    <name type="scientific">Parasphingopyxis lamellibrachiae</name>
    <dbReference type="NCBI Taxonomy" id="680125"/>
    <lineage>
        <taxon>Bacteria</taxon>
        <taxon>Pseudomonadati</taxon>
        <taxon>Pseudomonadota</taxon>
        <taxon>Alphaproteobacteria</taxon>
        <taxon>Sphingomonadales</taxon>
        <taxon>Sphingomonadaceae</taxon>
        <taxon>Parasphingopyxis</taxon>
    </lineage>
</organism>
<keyword evidence="7 10" id="KW-1133">Transmembrane helix</keyword>
<keyword evidence="5 10" id="KW-0812">Transmembrane</keyword>
<dbReference type="Pfam" id="PF11356">
    <property type="entry name" value="T2SSC"/>
    <property type="match status" value="1"/>
</dbReference>
<dbReference type="EMBL" id="QRDP01000004">
    <property type="protein sequence ID" value="RED17754.1"/>
    <property type="molecule type" value="Genomic_DNA"/>
</dbReference>
<dbReference type="Gene3D" id="2.30.30.830">
    <property type="match status" value="1"/>
</dbReference>
<feature type="region of interest" description="Disordered" evidence="9">
    <location>
        <begin position="46"/>
        <end position="77"/>
    </location>
</feature>
<dbReference type="AlphaFoldDB" id="A0A3D9FIX7"/>
<dbReference type="GO" id="GO:0015031">
    <property type="term" value="P:protein transport"/>
    <property type="evidence" value="ECO:0007669"/>
    <property type="project" value="UniProtKB-KW"/>
</dbReference>
<evidence type="ECO:0000313" key="12">
    <source>
        <dbReference type="EMBL" id="RED17754.1"/>
    </source>
</evidence>
<dbReference type="SUPFAM" id="SSF50156">
    <property type="entry name" value="PDZ domain-like"/>
    <property type="match status" value="1"/>
</dbReference>
<dbReference type="Gene3D" id="2.30.42.10">
    <property type="match status" value="1"/>
</dbReference>
<keyword evidence="2" id="KW-0813">Transport</keyword>
<feature type="domain" description="Type II secretion system protein GspC N-terminal" evidence="11">
    <location>
        <begin position="66"/>
        <end position="139"/>
    </location>
</feature>
<keyword evidence="13" id="KW-1185">Reference proteome</keyword>
<evidence type="ECO:0000259" key="11">
    <source>
        <dbReference type="Pfam" id="PF11356"/>
    </source>
</evidence>
<dbReference type="Proteomes" id="UP000256310">
    <property type="component" value="Unassembled WGS sequence"/>
</dbReference>
<accession>A0A3D9FIX7</accession>
<keyword evidence="8 10" id="KW-0472">Membrane</keyword>
<keyword evidence="3" id="KW-1003">Cell membrane</keyword>
<evidence type="ECO:0000256" key="3">
    <source>
        <dbReference type="ARBA" id="ARBA00022475"/>
    </source>
</evidence>
<evidence type="ECO:0000256" key="6">
    <source>
        <dbReference type="ARBA" id="ARBA00022927"/>
    </source>
</evidence>
<evidence type="ECO:0000256" key="10">
    <source>
        <dbReference type="SAM" id="Phobius"/>
    </source>
</evidence>
<comment type="subcellular location">
    <subcellularLocation>
        <location evidence="1">Cell inner membrane</location>
    </subcellularLocation>
</comment>
<dbReference type="InterPro" id="IPR024961">
    <property type="entry name" value="T2SS_GspC_N"/>
</dbReference>
<reference evidence="12 13" key="1">
    <citation type="submission" date="2018-07" db="EMBL/GenBank/DDBJ databases">
        <title>Genomic Encyclopedia of Type Strains, Phase IV (KMG-IV): sequencing the most valuable type-strain genomes for metagenomic binning, comparative biology and taxonomic classification.</title>
        <authorList>
            <person name="Goeker M."/>
        </authorList>
    </citation>
    <scope>NUCLEOTIDE SEQUENCE [LARGE SCALE GENOMIC DNA]</scope>
    <source>
        <strain evidence="12 13">DSM 26725</strain>
    </source>
</reference>